<dbReference type="Proteomes" id="UP001057134">
    <property type="component" value="Chromosome"/>
</dbReference>
<evidence type="ECO:0000313" key="2">
    <source>
        <dbReference type="Proteomes" id="UP001057134"/>
    </source>
</evidence>
<evidence type="ECO:0008006" key="3">
    <source>
        <dbReference type="Google" id="ProtNLM"/>
    </source>
</evidence>
<reference evidence="1" key="1">
    <citation type="submission" date="2018-02" db="EMBL/GenBank/DDBJ databases">
        <authorList>
            <person name="Kim S.-K."/>
            <person name="Jung H.-I."/>
            <person name="Lee S.-W."/>
        </authorList>
    </citation>
    <scope>NUCLEOTIDE SEQUENCE</scope>
    <source>
        <strain evidence="1">SK3146</strain>
    </source>
</reference>
<evidence type="ECO:0000313" key="1">
    <source>
        <dbReference type="EMBL" id="UQZ82004.1"/>
    </source>
</evidence>
<proteinExistence type="predicted"/>
<name>A0ABY4RKK2_9BACL</name>
<gene>
    <name evidence="1" type="ORF">SK3146_01161</name>
</gene>
<accession>A0ABY4RKK2</accession>
<dbReference type="EMBL" id="CP027059">
    <property type="protein sequence ID" value="UQZ82004.1"/>
    <property type="molecule type" value="Genomic_DNA"/>
</dbReference>
<organism evidence="1 2">
    <name type="scientific">Paenibacillus konkukensis</name>
    <dbReference type="NCBI Taxonomy" id="2020716"/>
    <lineage>
        <taxon>Bacteria</taxon>
        <taxon>Bacillati</taxon>
        <taxon>Bacillota</taxon>
        <taxon>Bacilli</taxon>
        <taxon>Bacillales</taxon>
        <taxon>Paenibacillaceae</taxon>
        <taxon>Paenibacillus</taxon>
    </lineage>
</organism>
<sequence>MVMSILAVANCPGCGRVFQRNLRNLCMDCISTIDNEFDSCYRYMLHNRKASTGELSRATGVSVQRLTGWIRDKRLSTSDFPNLTYPCSSCSSPIREHRLCVSCSTNLTKEIRGLKWLDERKTVQGVGFHSFR</sequence>
<keyword evidence="2" id="KW-1185">Reference proteome</keyword>
<protein>
    <recommendedName>
        <fullName evidence="3">Flagellar protein</fullName>
    </recommendedName>
</protein>
<reference evidence="1" key="2">
    <citation type="journal article" date="2021" name="J Anim Sci Technol">
        <title>Complete genome sequence of Paenibacillus konkukensis sp. nov. SK3146 as a potential probiotic strain.</title>
        <authorList>
            <person name="Jung H.I."/>
            <person name="Park S."/>
            <person name="Niu K.M."/>
            <person name="Lee S.W."/>
            <person name="Kothari D."/>
            <person name="Yi K.J."/>
            <person name="Kim S.K."/>
        </authorList>
    </citation>
    <scope>NUCLEOTIDE SEQUENCE</scope>
    <source>
        <strain evidence="1">SK3146</strain>
    </source>
</reference>